<evidence type="ECO:0000256" key="3">
    <source>
        <dbReference type="ARBA" id="ARBA00023125"/>
    </source>
</evidence>
<dbReference type="Proteomes" id="UP001180973">
    <property type="component" value="Unassembled WGS sequence"/>
</dbReference>
<keyword evidence="1" id="KW-0663">Pyridoxal phosphate</keyword>
<dbReference type="Gene3D" id="1.10.10.10">
    <property type="entry name" value="Winged helix-like DNA-binding domain superfamily/Winged helix DNA-binding domain"/>
    <property type="match status" value="1"/>
</dbReference>
<evidence type="ECO:0000259" key="5">
    <source>
        <dbReference type="PROSITE" id="PS50949"/>
    </source>
</evidence>
<gene>
    <name evidence="6" type="ORF">RM555_23185</name>
</gene>
<keyword evidence="4" id="KW-0804">Transcription</keyword>
<dbReference type="SMART" id="SM00345">
    <property type="entry name" value="HTH_GNTR"/>
    <property type="match status" value="1"/>
</dbReference>
<evidence type="ECO:0000256" key="1">
    <source>
        <dbReference type="ARBA" id="ARBA00022898"/>
    </source>
</evidence>
<dbReference type="EMBL" id="JAVRFL010000031">
    <property type="protein sequence ID" value="MDT0531901.1"/>
    <property type="molecule type" value="Genomic_DNA"/>
</dbReference>
<dbReference type="PANTHER" id="PTHR46577:SF1">
    <property type="entry name" value="HTH-TYPE TRANSCRIPTIONAL REGULATORY PROTEIN GABR"/>
    <property type="match status" value="1"/>
</dbReference>
<name>A0ABU2X143_9ACTN</name>
<evidence type="ECO:0000313" key="6">
    <source>
        <dbReference type="EMBL" id="MDT0531901.1"/>
    </source>
</evidence>
<evidence type="ECO:0000256" key="4">
    <source>
        <dbReference type="ARBA" id="ARBA00023163"/>
    </source>
</evidence>
<keyword evidence="3" id="KW-0238">DNA-binding</keyword>
<feature type="domain" description="HTH gntR-type" evidence="5">
    <location>
        <begin position="17"/>
        <end position="85"/>
    </location>
</feature>
<dbReference type="InterPro" id="IPR000524">
    <property type="entry name" value="Tscrpt_reg_HTH_GntR"/>
</dbReference>
<evidence type="ECO:0000256" key="2">
    <source>
        <dbReference type="ARBA" id="ARBA00023015"/>
    </source>
</evidence>
<comment type="caution">
    <text evidence="6">The sequence shown here is derived from an EMBL/GenBank/DDBJ whole genome shotgun (WGS) entry which is preliminary data.</text>
</comment>
<dbReference type="CDD" id="cd07377">
    <property type="entry name" value="WHTH_GntR"/>
    <property type="match status" value="1"/>
</dbReference>
<accession>A0ABU2X143</accession>
<dbReference type="PANTHER" id="PTHR46577">
    <property type="entry name" value="HTH-TYPE TRANSCRIPTIONAL REGULATORY PROTEIN GABR"/>
    <property type="match status" value="1"/>
</dbReference>
<keyword evidence="7" id="KW-1185">Reference proteome</keyword>
<protein>
    <submittedName>
        <fullName evidence="6">GntR family transcriptional regulator</fullName>
    </submittedName>
</protein>
<dbReference type="PROSITE" id="PS50949">
    <property type="entry name" value="HTH_GNTR"/>
    <property type="match status" value="1"/>
</dbReference>
<dbReference type="InterPro" id="IPR036388">
    <property type="entry name" value="WH-like_DNA-bd_sf"/>
</dbReference>
<reference evidence="6" key="1">
    <citation type="submission" date="2023-09" db="EMBL/GenBank/DDBJ databases">
        <title>30 novel species of actinomycetes from the DSMZ collection.</title>
        <authorList>
            <person name="Nouioui I."/>
        </authorList>
    </citation>
    <scope>NUCLEOTIDE SEQUENCE</scope>
    <source>
        <strain evidence="6">DSM 115977</strain>
    </source>
</reference>
<dbReference type="Pfam" id="PF00392">
    <property type="entry name" value="GntR"/>
    <property type="match status" value="1"/>
</dbReference>
<proteinExistence type="predicted"/>
<organism evidence="6 7">
    <name type="scientific">Micromonospora reichwaldensis</name>
    <dbReference type="NCBI Taxonomy" id="3075516"/>
    <lineage>
        <taxon>Bacteria</taxon>
        <taxon>Bacillati</taxon>
        <taxon>Actinomycetota</taxon>
        <taxon>Actinomycetes</taxon>
        <taxon>Micromonosporales</taxon>
        <taxon>Micromonosporaceae</taxon>
        <taxon>Micromonospora</taxon>
    </lineage>
</organism>
<keyword evidence="2" id="KW-0805">Transcription regulation</keyword>
<dbReference type="InterPro" id="IPR036390">
    <property type="entry name" value="WH_DNA-bd_sf"/>
</dbReference>
<sequence>MSGGAGVRISVDQASAVPPYEQVRGQLAELIGTGRLAVGTRLPTVRAFAADLGLAVNTVARAYRELEAAGLLETRGRHGTFVAPGRDDATDRLQRVAADYAAEAARLGVPPAAALALVRAALDAARPG</sequence>
<dbReference type="SUPFAM" id="SSF46785">
    <property type="entry name" value="Winged helix' DNA-binding domain"/>
    <property type="match status" value="1"/>
</dbReference>
<dbReference type="InterPro" id="IPR051446">
    <property type="entry name" value="HTH_trans_reg/aminotransferase"/>
</dbReference>
<evidence type="ECO:0000313" key="7">
    <source>
        <dbReference type="Proteomes" id="UP001180973"/>
    </source>
</evidence>